<dbReference type="GeneID" id="39858196"/>
<dbReference type="EMBL" id="FNVN01000003">
    <property type="protein sequence ID" value="SEG52082.1"/>
    <property type="molecule type" value="Genomic_DNA"/>
</dbReference>
<accession>A0A1H6AUL3</accession>
<dbReference type="Proteomes" id="UP000236740">
    <property type="component" value="Unassembled WGS sequence"/>
</dbReference>
<keyword evidence="4" id="KW-1185">Reference proteome</keyword>
<dbReference type="AlphaFoldDB" id="A0A1H6AUL3"/>
<sequence length="61" mass="6682">MDLRDAVDGARTNQEAGEEQRAESPAVSALRSSPDRVVFSEDGNSDGWISIDAELTFQVER</sequence>
<protein>
    <submittedName>
        <fullName evidence="3">Uncharacterized protein</fullName>
    </submittedName>
</protein>
<feature type="region of interest" description="Disordered" evidence="1">
    <location>
        <begin position="1"/>
        <end position="33"/>
    </location>
</feature>
<dbReference type="OrthoDB" id="204433at2157"/>
<evidence type="ECO:0000313" key="5">
    <source>
        <dbReference type="Proteomes" id="UP000296733"/>
    </source>
</evidence>
<dbReference type="Proteomes" id="UP000296733">
    <property type="component" value="Chromosome"/>
</dbReference>
<reference evidence="2 5" key="2">
    <citation type="journal article" date="2019" name="Nat. Commun.">
        <title>A new type of DNA phosphorothioation-based antiviral system in archaea.</title>
        <authorList>
            <person name="Xiong L."/>
            <person name="Liu S."/>
            <person name="Chen S."/>
            <person name="Xiao Y."/>
            <person name="Zhu B."/>
            <person name="Gao Y."/>
            <person name="Zhang Y."/>
            <person name="Chen B."/>
            <person name="Luo J."/>
            <person name="Deng Z."/>
            <person name="Chen X."/>
            <person name="Wang L."/>
            <person name="Chen S."/>
        </authorList>
    </citation>
    <scope>NUCLEOTIDE SEQUENCE [LARGE SCALE GENOMIC DNA]</scope>
    <source>
        <strain evidence="2 5">CGMCC 1.10331</strain>
    </source>
</reference>
<name>A0A1H6AUL3_9EURY</name>
<reference evidence="3 4" key="1">
    <citation type="submission" date="2016-10" db="EMBL/GenBank/DDBJ databases">
        <authorList>
            <person name="de Groot N.N."/>
        </authorList>
    </citation>
    <scope>NUCLEOTIDE SEQUENCE [LARGE SCALE GENOMIC DNA]</scope>
    <source>
        <strain evidence="3 4">CGMCC 1.10331</strain>
    </source>
</reference>
<evidence type="ECO:0000313" key="3">
    <source>
        <dbReference type="EMBL" id="SEG52082.1"/>
    </source>
</evidence>
<organism evidence="3 4">
    <name type="scientific">Halobellus limi</name>
    <dbReference type="NCBI Taxonomy" id="699433"/>
    <lineage>
        <taxon>Archaea</taxon>
        <taxon>Methanobacteriati</taxon>
        <taxon>Methanobacteriota</taxon>
        <taxon>Stenosarchaea group</taxon>
        <taxon>Halobacteria</taxon>
        <taxon>Halobacteriales</taxon>
        <taxon>Haloferacaceae</taxon>
        <taxon>Halobellus</taxon>
    </lineage>
</organism>
<evidence type="ECO:0000313" key="2">
    <source>
        <dbReference type="EMBL" id="QCC47760.1"/>
    </source>
</evidence>
<dbReference type="EMBL" id="CP031311">
    <property type="protein sequence ID" value="QCC47760.1"/>
    <property type="molecule type" value="Genomic_DNA"/>
</dbReference>
<gene>
    <name evidence="2" type="ORF">DV707_08860</name>
    <name evidence="3" type="ORF">SAMN04488133_2517</name>
</gene>
<evidence type="ECO:0000256" key="1">
    <source>
        <dbReference type="SAM" id="MobiDB-lite"/>
    </source>
</evidence>
<proteinExistence type="predicted"/>
<dbReference type="KEGG" id="hlm:DV707_08860"/>
<evidence type="ECO:0000313" key="4">
    <source>
        <dbReference type="Proteomes" id="UP000236740"/>
    </source>
</evidence>
<dbReference type="RefSeq" id="WP_103992203.1">
    <property type="nucleotide sequence ID" value="NZ_CP031311.1"/>
</dbReference>